<dbReference type="Gene3D" id="3.40.50.1240">
    <property type="entry name" value="Phosphoglycerate mutase-like"/>
    <property type="match status" value="1"/>
</dbReference>
<proteinExistence type="predicted"/>
<feature type="compositionally biased region" description="Low complexity" evidence="1">
    <location>
        <begin position="9"/>
        <end position="23"/>
    </location>
</feature>
<comment type="caution">
    <text evidence="2">The sequence shown here is derived from an EMBL/GenBank/DDBJ whole genome shotgun (WGS) entry which is preliminary data.</text>
</comment>
<organism evidence="2 3">
    <name type="scientific">Rotaria socialis</name>
    <dbReference type="NCBI Taxonomy" id="392032"/>
    <lineage>
        <taxon>Eukaryota</taxon>
        <taxon>Metazoa</taxon>
        <taxon>Spiralia</taxon>
        <taxon>Gnathifera</taxon>
        <taxon>Rotifera</taxon>
        <taxon>Eurotatoria</taxon>
        <taxon>Bdelloidea</taxon>
        <taxon>Philodinida</taxon>
        <taxon>Philodinidae</taxon>
        <taxon>Rotaria</taxon>
    </lineage>
</organism>
<evidence type="ECO:0000313" key="3">
    <source>
        <dbReference type="Proteomes" id="UP000663848"/>
    </source>
</evidence>
<name>A0A822FQL4_9BILA</name>
<dbReference type="Proteomes" id="UP000663848">
    <property type="component" value="Unassembled WGS sequence"/>
</dbReference>
<reference evidence="2" key="1">
    <citation type="submission" date="2021-02" db="EMBL/GenBank/DDBJ databases">
        <authorList>
            <person name="Nowell W R."/>
        </authorList>
    </citation>
    <scope>NUCLEOTIDE SEQUENCE</scope>
</reference>
<sequence length="63" mass="6965">MEGGDIDESGYYSSSYGSGSEGDSAPLRFIIIRHGERVDVTYGGGWTQRAFDQSGRYYPFDSN</sequence>
<feature type="non-terminal residue" evidence="2">
    <location>
        <position position="63"/>
    </location>
</feature>
<dbReference type="InterPro" id="IPR029033">
    <property type="entry name" value="His_PPase_superfam"/>
</dbReference>
<feature type="region of interest" description="Disordered" evidence="1">
    <location>
        <begin position="1"/>
        <end position="23"/>
    </location>
</feature>
<evidence type="ECO:0000313" key="2">
    <source>
        <dbReference type="EMBL" id="CAF5127166.1"/>
    </source>
</evidence>
<gene>
    <name evidence="2" type="ORF">QYT958_LOCUS46481</name>
</gene>
<dbReference type="AlphaFoldDB" id="A0A822FQL4"/>
<accession>A0A822FQL4</accession>
<protein>
    <submittedName>
        <fullName evidence="2">Uncharacterized protein</fullName>
    </submittedName>
</protein>
<evidence type="ECO:0000256" key="1">
    <source>
        <dbReference type="SAM" id="MobiDB-lite"/>
    </source>
</evidence>
<dbReference type="EMBL" id="CAJOBR010082787">
    <property type="protein sequence ID" value="CAF5127166.1"/>
    <property type="molecule type" value="Genomic_DNA"/>
</dbReference>